<dbReference type="GO" id="GO:0005886">
    <property type="term" value="C:plasma membrane"/>
    <property type="evidence" value="ECO:0007669"/>
    <property type="project" value="UniProtKB-SubCell"/>
</dbReference>
<comment type="subcellular location">
    <subcellularLocation>
        <location evidence="6">Cell membrane</location>
        <topology evidence="6">Multi-pass membrane protein</topology>
    </subcellularLocation>
    <subcellularLocation>
        <location evidence="1">Membrane</location>
        <topology evidence="1">Multi-pass membrane protein</topology>
    </subcellularLocation>
</comment>
<evidence type="ECO:0000256" key="5">
    <source>
        <dbReference type="ARBA" id="ARBA00023136"/>
    </source>
</evidence>
<keyword evidence="8" id="KW-0150">Chloroplast</keyword>
<evidence type="ECO:0000256" key="7">
    <source>
        <dbReference type="SAM" id="MobiDB-lite"/>
    </source>
</evidence>
<evidence type="ECO:0000313" key="8">
    <source>
        <dbReference type="EMBL" id="QBL07918.1"/>
    </source>
</evidence>
<feature type="compositionally biased region" description="Polar residues" evidence="7">
    <location>
        <begin position="317"/>
        <end position="331"/>
    </location>
</feature>
<feature type="region of interest" description="Disordered" evidence="7">
    <location>
        <begin position="285"/>
        <end position="331"/>
    </location>
</feature>
<dbReference type="GeneID" id="39713371"/>
<keyword evidence="6" id="KW-0520">NAD</keyword>
<reference evidence="8" key="1">
    <citation type="submission" date="2017-10" db="EMBL/GenBank/DDBJ databases">
        <authorList>
            <person name="Zhang H."/>
            <person name="Zhang X."/>
        </authorList>
    </citation>
    <scope>NUCLEOTIDE SEQUENCE</scope>
</reference>
<evidence type="ECO:0000256" key="4">
    <source>
        <dbReference type="ARBA" id="ARBA00022989"/>
    </source>
</evidence>
<evidence type="ECO:0000256" key="3">
    <source>
        <dbReference type="ARBA" id="ARBA00022692"/>
    </source>
</evidence>
<protein>
    <submittedName>
        <fullName evidence="8">NADH-plastoquinone oxidoreductase subunit 1</fullName>
    </submittedName>
</protein>
<proteinExistence type="inferred from homology"/>
<evidence type="ECO:0000256" key="1">
    <source>
        <dbReference type="ARBA" id="ARBA00004141"/>
    </source>
</evidence>
<dbReference type="AlphaFoldDB" id="A0A482A0B6"/>
<sequence>MGAPVTARLERKISAGIQQRIGPGYAGPLGIIQALADGVKPLFKEDIIPSKGDPWSFSIGPAMVIAPVPVGHSVIPSGHSIVLADPGTGVPSRIAASSIAPLGPPMTGYGSNNKYSFSGGPRAAAQSTSYEIPSALRVSPISLLSSSLSTVDTVEAQPKYGFWGRNPRRQPIGLVAFPIPPSAERERLPSDLPEAEEESVAGHQTEYPGTKSGSSYVAPHPNPLASSSFATVFHPGGWNDPSIPPHPALGFGNPSSGMTDGAAEVISAAVGITVALAKAHSPSSVTITARWTSPRVRMDQPLDLGRKSPLPIAPGNPLSTAPLQPPNLSSA</sequence>
<dbReference type="RefSeq" id="YP_009584220.1">
    <property type="nucleotide sequence ID" value="NC_041575.1"/>
</dbReference>
<dbReference type="GO" id="GO:0003954">
    <property type="term" value="F:NADH dehydrogenase activity"/>
    <property type="evidence" value="ECO:0007669"/>
    <property type="project" value="TreeGrafter"/>
</dbReference>
<dbReference type="InterPro" id="IPR001694">
    <property type="entry name" value="NADH_UbQ_OxRdtase_su1/FPO"/>
</dbReference>
<comment type="similarity">
    <text evidence="2 6">Belongs to the complex I subunit 1 family.</text>
</comment>
<evidence type="ECO:0000256" key="2">
    <source>
        <dbReference type="ARBA" id="ARBA00010535"/>
    </source>
</evidence>
<name>A0A482A0B6_SELUN</name>
<gene>
    <name evidence="8" type="primary">ndhA</name>
</gene>
<keyword evidence="8" id="KW-0934">Plastid</keyword>
<dbReference type="EMBL" id="MG272483">
    <property type="protein sequence ID" value="QBL07918.1"/>
    <property type="molecule type" value="Genomic_DNA"/>
</dbReference>
<evidence type="ECO:0000256" key="6">
    <source>
        <dbReference type="RuleBase" id="RU000471"/>
    </source>
</evidence>
<keyword evidence="5" id="KW-0472">Membrane</keyword>
<geneLocation type="chloroplast" evidence="8"/>
<dbReference type="GO" id="GO:0009060">
    <property type="term" value="P:aerobic respiration"/>
    <property type="evidence" value="ECO:0007669"/>
    <property type="project" value="TreeGrafter"/>
</dbReference>
<accession>A0A482A0B6</accession>
<dbReference type="PANTHER" id="PTHR11432">
    <property type="entry name" value="NADH DEHYDROGENASE SUBUNIT 1"/>
    <property type="match status" value="1"/>
</dbReference>
<keyword evidence="4" id="KW-1133">Transmembrane helix</keyword>
<dbReference type="PANTHER" id="PTHR11432:SF3">
    <property type="entry name" value="NADH-UBIQUINONE OXIDOREDUCTASE CHAIN 1"/>
    <property type="match status" value="1"/>
</dbReference>
<dbReference type="Pfam" id="PF00146">
    <property type="entry name" value="NADHdh"/>
    <property type="match status" value="1"/>
</dbReference>
<organism evidence="8">
    <name type="scientific">Selaginella uncinata</name>
    <name type="common">Blue spike-moss</name>
    <name type="synonym">Lycopodium uncinatum</name>
    <dbReference type="NCBI Taxonomy" id="307165"/>
    <lineage>
        <taxon>Eukaryota</taxon>
        <taxon>Viridiplantae</taxon>
        <taxon>Streptophyta</taxon>
        <taxon>Embryophyta</taxon>
        <taxon>Tracheophyta</taxon>
        <taxon>Lycopodiopsida</taxon>
        <taxon>Selaginellales</taxon>
        <taxon>Selaginellaceae</taxon>
        <taxon>Selaginella</taxon>
    </lineage>
</organism>
<feature type="region of interest" description="Disordered" evidence="7">
    <location>
        <begin position="179"/>
        <end position="214"/>
    </location>
</feature>
<reference evidence="8" key="2">
    <citation type="journal article" date="2018" name="J. ISSAAS">
        <title>The Unique Evolutionary Trajectory 1 and Dynamic Conformations of DR and IR/DR-coexisting Plastomes of the Early Vascular Plant Selaginellaceae (Lycophyte).</title>
        <authorList>
            <person name="Zhang H.-R."/>
            <person name="Xiang Q.-P."/>
            <person name="Zhang X.-C."/>
        </authorList>
    </citation>
    <scope>NUCLEOTIDE SEQUENCE</scope>
</reference>
<keyword evidence="3 6" id="KW-0812">Transmembrane</keyword>
<feature type="compositionally biased region" description="Basic and acidic residues" evidence="7">
    <location>
        <begin position="296"/>
        <end position="306"/>
    </location>
</feature>